<evidence type="ECO:0000313" key="1">
    <source>
        <dbReference type="EMBL" id="QHT97538.1"/>
    </source>
</evidence>
<organism evidence="1">
    <name type="scientific">viral metagenome</name>
    <dbReference type="NCBI Taxonomy" id="1070528"/>
    <lineage>
        <taxon>unclassified sequences</taxon>
        <taxon>metagenomes</taxon>
        <taxon>organismal metagenomes</taxon>
    </lineage>
</organism>
<protein>
    <submittedName>
        <fullName evidence="1">Uncharacterized protein</fullName>
    </submittedName>
</protein>
<reference evidence="1" key="1">
    <citation type="journal article" date="2020" name="Nature">
        <title>Giant virus diversity and host interactions through global metagenomics.</title>
        <authorList>
            <person name="Schulz F."/>
            <person name="Roux S."/>
            <person name="Paez-Espino D."/>
            <person name="Jungbluth S."/>
            <person name="Walsh D.A."/>
            <person name="Denef V.J."/>
            <person name="McMahon K.D."/>
            <person name="Konstantinidis K.T."/>
            <person name="Eloe-Fadrosh E.A."/>
            <person name="Kyrpides N.C."/>
            <person name="Woyke T."/>
        </authorList>
    </citation>
    <scope>NUCLEOTIDE SEQUENCE</scope>
    <source>
        <strain evidence="1">GVMAG-M-3300025138-11</strain>
    </source>
</reference>
<dbReference type="EMBL" id="MN740279">
    <property type="protein sequence ID" value="QHT97538.1"/>
    <property type="molecule type" value="Genomic_DNA"/>
</dbReference>
<name>A0A6C0IWA0_9ZZZZ</name>
<dbReference type="AlphaFoldDB" id="A0A6C0IWA0"/>
<proteinExistence type="predicted"/>
<sequence length="65" mass="7825">MKFLNDDDSARFKQLMKFYKENNPSKATKTEINKILNNIGPGKKYKTYEELKERLLQKYKITDYT</sequence>
<accession>A0A6C0IWA0</accession>